<dbReference type="EMBL" id="AKKV01000019">
    <property type="protein sequence ID" value="EIT87099.1"/>
    <property type="molecule type" value="Genomic_DNA"/>
</dbReference>
<protein>
    <submittedName>
        <fullName evidence="5">GerA spore germination protein</fullName>
    </submittedName>
</protein>
<comment type="similarity">
    <text evidence="1">Belongs to the GerABKA family.</text>
</comment>
<evidence type="ECO:0000256" key="3">
    <source>
        <dbReference type="SAM" id="MobiDB-lite"/>
    </source>
</evidence>
<evidence type="ECO:0000256" key="1">
    <source>
        <dbReference type="ARBA" id="ARBA00005278"/>
    </source>
</evidence>
<name>I8AN08_9BACL</name>
<dbReference type="InterPro" id="IPR004995">
    <property type="entry name" value="Spore_Ger"/>
</dbReference>
<dbReference type="AlphaFoldDB" id="I8AN08"/>
<proteinExistence type="inferred from homology"/>
<dbReference type="OrthoDB" id="9772630at2"/>
<dbReference type="PATRIC" id="fig|1196324.3.peg.514"/>
<dbReference type="InterPro" id="IPR050768">
    <property type="entry name" value="UPF0353/GerABKA_families"/>
</dbReference>
<dbReference type="PANTHER" id="PTHR22550">
    <property type="entry name" value="SPORE GERMINATION PROTEIN"/>
    <property type="match status" value="1"/>
</dbReference>
<sequence length="489" mass="54259">MVQSSSDIENNKERLLENLHQPSDFATRAITFQGKRGLLLYLESVSDTVKIQKSILTPLSSNEKATIEETVTSAKVGVYTNINEAATRLLKGDCLLLIEGDCSIYAASAESEVSRAPEEPFNEKVVRGSHDGFVENMNQNIGMIRNRIEDTDLVFKQFSVGKKTKTKVVLAYMDSVVNKDILQEVERRIESIAIDMIVSPGFMVEFLENKSFSPFPQFLPTERPDRAAAHIMDGRIALLSEGTATSLILPVTFIAFFQSPDDFNSRILSGSFFRLLRMLSFLVATTLPAIYIAIIGFHFEILPNELVLPIKASLEGIPFPPIVEAFIMVFTIELIREAGVRLPTPIGQTIGIVGGLVIGDAVVNAGFISNVMVIVIAITAVASFTVPTYEMGASIRLLTFPLMIAASLLGFLGIVMGMMIILLHLCKLESFGTPYFSPFAPIDLQGLKDSIIRFPIWKMNHRPRDVQPKDTDQQQRTRGWAKRAPKKRR</sequence>
<feature type="transmembrane region" description="Helical" evidence="4">
    <location>
        <begin position="365"/>
        <end position="386"/>
    </location>
</feature>
<feature type="transmembrane region" description="Helical" evidence="4">
    <location>
        <begin position="398"/>
        <end position="425"/>
    </location>
</feature>
<keyword evidence="2 4" id="KW-0472">Membrane</keyword>
<evidence type="ECO:0000256" key="2">
    <source>
        <dbReference type="ARBA" id="ARBA00023136"/>
    </source>
</evidence>
<dbReference type="STRING" id="1196324.A374_02559"/>
<dbReference type="PIRSF" id="PIRSF005690">
    <property type="entry name" value="GerBA"/>
    <property type="match status" value="1"/>
</dbReference>
<keyword evidence="6" id="KW-1185">Reference proteome</keyword>
<comment type="caution">
    <text evidence="5">The sequence shown here is derived from an EMBL/GenBank/DDBJ whole genome shotgun (WGS) entry which is preliminary data.</text>
</comment>
<feature type="compositionally biased region" description="Basic and acidic residues" evidence="3">
    <location>
        <begin position="462"/>
        <end position="475"/>
    </location>
</feature>
<dbReference type="eggNOG" id="COG0619">
    <property type="taxonomic scope" value="Bacteria"/>
</dbReference>
<reference evidence="5 6" key="1">
    <citation type="journal article" date="2012" name="J. Bacteriol.">
        <title>Genome of Bacillus macauensis ZFHKF-1, a Long-Chain-Forming Bacterium.</title>
        <authorList>
            <person name="Cai L."/>
            <person name="Zhang T."/>
        </authorList>
    </citation>
    <scope>NUCLEOTIDE SEQUENCE [LARGE SCALE GENOMIC DNA]</scope>
    <source>
        <strain evidence="5 6">ZFHKF-1</strain>
    </source>
</reference>
<keyword evidence="4" id="KW-0812">Transmembrane</keyword>
<evidence type="ECO:0000313" key="6">
    <source>
        <dbReference type="Proteomes" id="UP000004080"/>
    </source>
</evidence>
<organism evidence="5 6">
    <name type="scientific">Fictibacillus macauensis ZFHKF-1</name>
    <dbReference type="NCBI Taxonomy" id="1196324"/>
    <lineage>
        <taxon>Bacteria</taxon>
        <taxon>Bacillati</taxon>
        <taxon>Bacillota</taxon>
        <taxon>Bacilli</taxon>
        <taxon>Bacillales</taxon>
        <taxon>Fictibacillaceae</taxon>
        <taxon>Fictibacillus</taxon>
    </lineage>
</organism>
<gene>
    <name evidence="5" type="ORF">A374_02559</name>
</gene>
<evidence type="ECO:0000313" key="5">
    <source>
        <dbReference type="EMBL" id="EIT87099.1"/>
    </source>
</evidence>
<dbReference type="Proteomes" id="UP000004080">
    <property type="component" value="Unassembled WGS sequence"/>
</dbReference>
<feature type="region of interest" description="Disordered" evidence="3">
    <location>
        <begin position="462"/>
        <end position="489"/>
    </location>
</feature>
<dbReference type="GO" id="GO:0005886">
    <property type="term" value="C:plasma membrane"/>
    <property type="evidence" value="ECO:0007669"/>
    <property type="project" value="UniProtKB-SubCell"/>
</dbReference>
<keyword evidence="4" id="KW-1133">Transmembrane helix</keyword>
<evidence type="ECO:0000256" key="4">
    <source>
        <dbReference type="SAM" id="Phobius"/>
    </source>
</evidence>
<dbReference type="GO" id="GO:0009847">
    <property type="term" value="P:spore germination"/>
    <property type="evidence" value="ECO:0007669"/>
    <property type="project" value="UniProtKB-UniRule"/>
</dbReference>
<dbReference type="RefSeq" id="WP_007200611.1">
    <property type="nucleotide sequence ID" value="NZ_AKKV01000019.1"/>
</dbReference>
<dbReference type="Pfam" id="PF03323">
    <property type="entry name" value="GerA"/>
    <property type="match status" value="1"/>
</dbReference>
<accession>I8AN08</accession>
<dbReference type="PANTHER" id="PTHR22550:SF5">
    <property type="entry name" value="LEUCINE ZIPPER PROTEIN 4"/>
    <property type="match status" value="1"/>
</dbReference>
<feature type="transmembrane region" description="Helical" evidence="4">
    <location>
        <begin position="236"/>
        <end position="257"/>
    </location>
</feature>
<feature type="transmembrane region" description="Helical" evidence="4">
    <location>
        <begin position="278"/>
        <end position="297"/>
    </location>
</feature>
<feature type="compositionally biased region" description="Basic residues" evidence="3">
    <location>
        <begin position="479"/>
        <end position="489"/>
    </location>
</feature>